<dbReference type="FunFam" id="3.40.50.300:FF:000737">
    <property type="entry name" value="Bifunctional polynucleotide phosphatase/kinase"/>
    <property type="match status" value="1"/>
</dbReference>
<dbReference type="InterPro" id="IPR041388">
    <property type="entry name" value="FHA_2"/>
</dbReference>
<dbReference type="GO" id="GO:0003690">
    <property type="term" value="F:double-stranded DNA binding"/>
    <property type="evidence" value="ECO:0007669"/>
    <property type="project" value="TreeGrafter"/>
</dbReference>
<dbReference type="WBParaSite" id="nRc.2.0.1.t06179-RA">
    <property type="protein sequence ID" value="nRc.2.0.1.t06179-RA"/>
    <property type="gene ID" value="nRc.2.0.1.g06179"/>
</dbReference>
<dbReference type="SUPFAM" id="SSF56784">
    <property type="entry name" value="HAD-like"/>
    <property type="match status" value="1"/>
</dbReference>
<dbReference type="InterPro" id="IPR006551">
    <property type="entry name" value="Polynucleotide_phosphatase"/>
</dbReference>
<protein>
    <submittedName>
        <fullName evidence="8">PNK FHA domain-containing protein</fullName>
    </submittedName>
</protein>
<dbReference type="CDD" id="cd22671">
    <property type="entry name" value="FHA_APTX-like"/>
    <property type="match status" value="1"/>
</dbReference>
<sequence length="496" mass="56923">MLKSLFNDKIFKLDGAGIILGRNRSTGLMDLKCPRQQIEIRPKSEQTVVAKQISSKTTCINSKVHLLANEEFELNNGDILTLPGDFKFQFIQNDLKMTESISSASKDFWLKSLDLNSGLLIYRSPKFEPKSKIAGFDLDGTLIKTKSGKKFPVDENDWTFAFNESIISKKLRHLDERDFSLIVFSNQKGIERNGGVDCFKRKVEKIAEKLNVPTLWFLAMKDNLYRKPRIGMWTEFHSIFNVQPDKNDSFYVGDAAGRLEVKKERKKDHSCADRLFAINLGVEFRTPEQFFLDSKKKEQFEMPLFDPRSLFSENSLPLLQPPESKLTLEDCQEMIIFVGYPAAGKSTLAKKLKANPNYVIICQDELKTSQKCLKMAEDSLNLGKSVVIDNTSPDKESRSKFLNLVDKAKYPSCKKRCFLFNATLEQAKHNNKFRNLADLTDDKHKNVDDIVLYSFRKKFQAPTKDEGFDEIVRINLKPAFTDETLKSLYAMFLLEK</sequence>
<dbReference type="NCBIfam" id="TIGR01664">
    <property type="entry name" value="DNA-3'-Pase"/>
    <property type="match status" value="1"/>
</dbReference>
<dbReference type="Pfam" id="PF08645">
    <property type="entry name" value="PNK3P"/>
    <property type="match status" value="1"/>
</dbReference>
<dbReference type="OMA" id="HCRHNER"/>
<keyword evidence="5" id="KW-0539">Nucleus</keyword>
<dbReference type="GO" id="GO:0046403">
    <property type="term" value="F:polynucleotide 3'-phosphatase activity"/>
    <property type="evidence" value="ECO:0007669"/>
    <property type="project" value="TreeGrafter"/>
</dbReference>
<reference evidence="8" key="1">
    <citation type="submission" date="2022-11" db="UniProtKB">
        <authorList>
            <consortium name="WormBaseParasite"/>
        </authorList>
    </citation>
    <scope>IDENTIFICATION</scope>
</reference>
<evidence type="ECO:0000313" key="7">
    <source>
        <dbReference type="Proteomes" id="UP000887565"/>
    </source>
</evidence>
<dbReference type="NCBIfam" id="TIGR01662">
    <property type="entry name" value="HAD-SF-IIIA"/>
    <property type="match status" value="1"/>
</dbReference>
<proteinExistence type="predicted"/>
<keyword evidence="4" id="KW-0234">DNA repair</keyword>
<evidence type="ECO:0000256" key="5">
    <source>
        <dbReference type="ARBA" id="ARBA00023242"/>
    </source>
</evidence>
<feature type="domain" description="PNK FHA" evidence="6">
    <location>
        <begin position="13"/>
        <end position="62"/>
    </location>
</feature>
<dbReference type="PANTHER" id="PTHR12083">
    <property type="entry name" value="BIFUNCTIONAL POLYNUCLEOTIDE PHOSPHATASE/KINASE"/>
    <property type="match status" value="1"/>
</dbReference>
<dbReference type="GO" id="GO:0006281">
    <property type="term" value="P:DNA repair"/>
    <property type="evidence" value="ECO:0007669"/>
    <property type="project" value="UniProtKB-KW"/>
</dbReference>
<dbReference type="InterPro" id="IPR008984">
    <property type="entry name" value="SMAD_FHA_dom_sf"/>
</dbReference>
<dbReference type="InterPro" id="IPR013954">
    <property type="entry name" value="PNK3P"/>
</dbReference>
<dbReference type="SUPFAM" id="SSF52540">
    <property type="entry name" value="P-loop containing nucleoside triphosphate hydrolases"/>
    <property type="match status" value="1"/>
</dbReference>
<evidence type="ECO:0000256" key="3">
    <source>
        <dbReference type="ARBA" id="ARBA00022801"/>
    </source>
</evidence>
<dbReference type="GO" id="GO:0046404">
    <property type="term" value="F:ATP-dependent polydeoxyribonucleotide 5'-hydroxyl-kinase activity"/>
    <property type="evidence" value="ECO:0007669"/>
    <property type="project" value="TreeGrafter"/>
</dbReference>
<keyword evidence="2" id="KW-0227">DNA damage</keyword>
<evidence type="ECO:0000256" key="4">
    <source>
        <dbReference type="ARBA" id="ARBA00023204"/>
    </source>
</evidence>
<dbReference type="PANTHER" id="PTHR12083:SF9">
    <property type="entry name" value="BIFUNCTIONAL POLYNUCLEOTIDE PHOSPHATASE_KINASE"/>
    <property type="match status" value="1"/>
</dbReference>
<keyword evidence="3" id="KW-0378">Hydrolase</keyword>
<comment type="subcellular location">
    <subcellularLocation>
        <location evidence="1">Nucleus</location>
    </subcellularLocation>
</comment>
<evidence type="ECO:0000256" key="1">
    <source>
        <dbReference type="ARBA" id="ARBA00004123"/>
    </source>
</evidence>
<dbReference type="Gene3D" id="2.60.200.20">
    <property type="match status" value="1"/>
</dbReference>
<dbReference type="InterPro" id="IPR027417">
    <property type="entry name" value="P-loop_NTPase"/>
</dbReference>
<evidence type="ECO:0000313" key="8">
    <source>
        <dbReference type="WBParaSite" id="nRc.2.0.1.t06179-RA"/>
    </source>
</evidence>
<dbReference type="InterPro" id="IPR023214">
    <property type="entry name" value="HAD_sf"/>
</dbReference>
<dbReference type="GO" id="GO:0005634">
    <property type="term" value="C:nucleus"/>
    <property type="evidence" value="ECO:0007669"/>
    <property type="project" value="UniProtKB-SubCell"/>
</dbReference>
<dbReference type="InterPro" id="IPR006549">
    <property type="entry name" value="HAD-SF_hydro_IIIA"/>
</dbReference>
<organism evidence="7 8">
    <name type="scientific">Romanomermis culicivorax</name>
    <name type="common">Nematode worm</name>
    <dbReference type="NCBI Taxonomy" id="13658"/>
    <lineage>
        <taxon>Eukaryota</taxon>
        <taxon>Metazoa</taxon>
        <taxon>Ecdysozoa</taxon>
        <taxon>Nematoda</taxon>
        <taxon>Enoplea</taxon>
        <taxon>Dorylaimia</taxon>
        <taxon>Mermithida</taxon>
        <taxon>Mermithoidea</taxon>
        <taxon>Mermithidae</taxon>
        <taxon>Romanomermis</taxon>
    </lineage>
</organism>
<dbReference type="InterPro" id="IPR036412">
    <property type="entry name" value="HAD-like_sf"/>
</dbReference>
<dbReference type="Gene3D" id="3.40.50.1000">
    <property type="entry name" value="HAD superfamily/HAD-like"/>
    <property type="match status" value="1"/>
</dbReference>
<evidence type="ECO:0000259" key="6">
    <source>
        <dbReference type="Pfam" id="PF17913"/>
    </source>
</evidence>
<accession>A0A915HWA7</accession>
<evidence type="ECO:0000256" key="2">
    <source>
        <dbReference type="ARBA" id="ARBA00022763"/>
    </source>
</evidence>
<dbReference type="Pfam" id="PF13671">
    <property type="entry name" value="AAA_33"/>
    <property type="match status" value="1"/>
</dbReference>
<dbReference type="AlphaFoldDB" id="A0A915HWA7"/>
<dbReference type="SUPFAM" id="SSF49879">
    <property type="entry name" value="SMAD/FHA domain"/>
    <property type="match status" value="1"/>
</dbReference>
<keyword evidence="7" id="KW-1185">Reference proteome</keyword>
<dbReference type="Pfam" id="PF17913">
    <property type="entry name" value="FHA_2"/>
    <property type="match status" value="1"/>
</dbReference>
<dbReference type="Gene3D" id="3.40.50.300">
    <property type="entry name" value="P-loop containing nucleotide triphosphate hydrolases"/>
    <property type="match status" value="1"/>
</dbReference>
<dbReference type="Proteomes" id="UP000887565">
    <property type="component" value="Unplaced"/>
</dbReference>
<name>A0A915HWA7_ROMCU</name>